<feature type="region of interest" description="Disordered" evidence="9">
    <location>
        <begin position="90"/>
        <end position="112"/>
    </location>
</feature>
<feature type="region of interest" description="Disordered" evidence="9">
    <location>
        <begin position="1"/>
        <end position="53"/>
    </location>
</feature>
<dbReference type="GeneID" id="30036542"/>
<dbReference type="EC" id="3.5.4.25" evidence="3"/>
<feature type="domain" description="GTP cyclohydrolase II" evidence="10">
    <location>
        <begin position="495"/>
        <end position="706"/>
    </location>
</feature>
<dbReference type="InterPro" id="IPR000926">
    <property type="entry name" value="RibA"/>
</dbReference>
<dbReference type="GO" id="GO:0003935">
    <property type="term" value="F:GTP cyclohydrolase II activity"/>
    <property type="evidence" value="ECO:0007669"/>
    <property type="project" value="UniProtKB-EC"/>
</dbReference>
<evidence type="ECO:0000256" key="3">
    <source>
        <dbReference type="ARBA" id="ARBA00012762"/>
    </source>
</evidence>
<dbReference type="NCBIfam" id="NF001591">
    <property type="entry name" value="PRK00393.1"/>
    <property type="match status" value="1"/>
</dbReference>
<dbReference type="SUPFAM" id="SSF142695">
    <property type="entry name" value="RibA-like"/>
    <property type="match status" value="1"/>
</dbReference>
<dbReference type="RefSeq" id="XP_018734069.1">
    <property type="nucleotide sequence ID" value="XM_018881480.1"/>
</dbReference>
<keyword evidence="7" id="KW-0342">GTP-binding</keyword>
<dbReference type="PANTHER" id="PTHR21327">
    <property type="entry name" value="GTP CYCLOHYDROLASE II-RELATED"/>
    <property type="match status" value="1"/>
</dbReference>
<evidence type="ECO:0000256" key="4">
    <source>
        <dbReference type="ARBA" id="ARBA00022619"/>
    </source>
</evidence>
<reference evidence="11 12" key="1">
    <citation type="submission" date="2016-02" db="EMBL/GenBank/DDBJ databases">
        <title>Complete genome sequence and transcriptome regulation of the pentose utilising yeast Sugiyamaella lignohabitans.</title>
        <authorList>
            <person name="Bellasio M."/>
            <person name="Peymann A."/>
            <person name="Valli M."/>
            <person name="Sipitzky M."/>
            <person name="Graf A."/>
            <person name="Sauer M."/>
            <person name="Marx H."/>
            <person name="Mattanovich D."/>
        </authorList>
    </citation>
    <scope>NUCLEOTIDE SEQUENCE [LARGE SCALE GENOMIC DNA]</scope>
    <source>
        <strain evidence="11 12">CBS 10342</strain>
    </source>
</reference>
<comment type="pathway">
    <text evidence="1">Cofactor biosynthesis; riboflavin biosynthesis.</text>
</comment>
<evidence type="ECO:0000313" key="11">
    <source>
        <dbReference type="EMBL" id="ANB11592.1"/>
    </source>
</evidence>
<keyword evidence="4" id="KW-0686">Riboflavin biosynthesis</keyword>
<feature type="compositionally biased region" description="Low complexity" evidence="9">
    <location>
        <begin position="308"/>
        <end position="319"/>
    </location>
</feature>
<protein>
    <recommendedName>
        <fullName evidence="3">GTP cyclohydrolase II</fullName>
        <ecNumber evidence="3">3.5.4.25</ecNumber>
    </recommendedName>
</protein>
<dbReference type="InterPro" id="IPR036144">
    <property type="entry name" value="RibA-like_sf"/>
</dbReference>
<evidence type="ECO:0000256" key="1">
    <source>
        <dbReference type="ARBA" id="ARBA00005104"/>
    </source>
</evidence>
<evidence type="ECO:0000259" key="10">
    <source>
        <dbReference type="Pfam" id="PF00925"/>
    </source>
</evidence>
<dbReference type="AlphaFoldDB" id="A0A167CEM0"/>
<dbReference type="Proteomes" id="UP000189580">
    <property type="component" value="Chromosome c"/>
</dbReference>
<keyword evidence="5" id="KW-0547">Nucleotide-binding</keyword>
<evidence type="ECO:0000313" key="12">
    <source>
        <dbReference type="Proteomes" id="UP000189580"/>
    </source>
</evidence>
<organism evidence="11 12">
    <name type="scientific">Sugiyamaella lignohabitans</name>
    <dbReference type="NCBI Taxonomy" id="796027"/>
    <lineage>
        <taxon>Eukaryota</taxon>
        <taxon>Fungi</taxon>
        <taxon>Dikarya</taxon>
        <taxon>Ascomycota</taxon>
        <taxon>Saccharomycotina</taxon>
        <taxon>Dipodascomycetes</taxon>
        <taxon>Dipodascales</taxon>
        <taxon>Trichomonascaceae</taxon>
        <taxon>Sugiyamaella</taxon>
    </lineage>
</organism>
<dbReference type="KEGG" id="slb:AWJ20_4412"/>
<feature type="compositionally biased region" description="Polar residues" evidence="9">
    <location>
        <begin position="320"/>
        <end position="335"/>
    </location>
</feature>
<feature type="compositionally biased region" description="Low complexity" evidence="9">
    <location>
        <begin position="145"/>
        <end position="157"/>
    </location>
</feature>
<dbReference type="EMBL" id="CP014500">
    <property type="protein sequence ID" value="ANB11592.1"/>
    <property type="molecule type" value="Genomic_DNA"/>
</dbReference>
<evidence type="ECO:0000256" key="8">
    <source>
        <dbReference type="ARBA" id="ARBA00049295"/>
    </source>
</evidence>
<accession>A0A167CEM0</accession>
<dbReference type="GO" id="GO:0009231">
    <property type="term" value="P:riboflavin biosynthetic process"/>
    <property type="evidence" value="ECO:0007669"/>
    <property type="project" value="UniProtKB-KW"/>
</dbReference>
<evidence type="ECO:0000256" key="9">
    <source>
        <dbReference type="SAM" id="MobiDB-lite"/>
    </source>
</evidence>
<feature type="compositionally biased region" description="Polar residues" evidence="9">
    <location>
        <begin position="342"/>
        <end position="357"/>
    </location>
</feature>
<dbReference type="CDD" id="cd00641">
    <property type="entry name" value="GTP_cyclohydro2"/>
    <property type="match status" value="1"/>
</dbReference>
<name>A0A167CEM0_9ASCO</name>
<dbReference type="Pfam" id="PF00925">
    <property type="entry name" value="GTP_cyclohydro2"/>
    <property type="match status" value="1"/>
</dbReference>
<evidence type="ECO:0000256" key="5">
    <source>
        <dbReference type="ARBA" id="ARBA00022741"/>
    </source>
</evidence>
<gene>
    <name evidence="11" type="primary">RIB1</name>
    <name evidence="11" type="ORF">AWJ20_4412</name>
</gene>
<evidence type="ECO:0000256" key="2">
    <source>
        <dbReference type="ARBA" id="ARBA00008131"/>
    </source>
</evidence>
<feature type="region of interest" description="Disordered" evidence="9">
    <location>
        <begin position="136"/>
        <end position="162"/>
    </location>
</feature>
<keyword evidence="6 11" id="KW-0378">Hydrolase</keyword>
<comment type="catalytic activity">
    <reaction evidence="8">
        <text>GTP + 4 H2O = 2,5-diamino-6-hydroxy-4-(5-phosphoribosylamino)-pyrimidine + formate + 2 phosphate + 3 H(+)</text>
        <dbReference type="Rhea" id="RHEA:23704"/>
        <dbReference type="ChEBI" id="CHEBI:15377"/>
        <dbReference type="ChEBI" id="CHEBI:15378"/>
        <dbReference type="ChEBI" id="CHEBI:15740"/>
        <dbReference type="ChEBI" id="CHEBI:37565"/>
        <dbReference type="ChEBI" id="CHEBI:43474"/>
        <dbReference type="ChEBI" id="CHEBI:58614"/>
        <dbReference type="EC" id="3.5.4.25"/>
    </reaction>
</comment>
<dbReference type="Gene3D" id="3.40.50.10990">
    <property type="entry name" value="GTP cyclohydrolase II"/>
    <property type="match status" value="1"/>
</dbReference>
<feature type="compositionally biased region" description="Basic and acidic residues" evidence="9">
    <location>
        <begin position="99"/>
        <end position="109"/>
    </location>
</feature>
<dbReference type="GO" id="GO:0005525">
    <property type="term" value="F:GTP binding"/>
    <property type="evidence" value="ECO:0007669"/>
    <property type="project" value="UniProtKB-KW"/>
</dbReference>
<dbReference type="PANTHER" id="PTHR21327:SF29">
    <property type="entry name" value="GTP CYCLOHYDROLASE-2"/>
    <property type="match status" value="1"/>
</dbReference>
<feature type="region of interest" description="Disordered" evidence="9">
    <location>
        <begin position="308"/>
        <end position="357"/>
    </location>
</feature>
<evidence type="ECO:0000256" key="7">
    <source>
        <dbReference type="ARBA" id="ARBA00023134"/>
    </source>
</evidence>
<dbReference type="InterPro" id="IPR032677">
    <property type="entry name" value="GTP_cyclohydro_II"/>
</dbReference>
<evidence type="ECO:0000256" key="6">
    <source>
        <dbReference type="ARBA" id="ARBA00022801"/>
    </source>
</evidence>
<proteinExistence type="inferred from homology"/>
<dbReference type="OrthoDB" id="5569761at2759"/>
<comment type="similarity">
    <text evidence="2">Belongs to the GTP cyclohydrolase II family.</text>
</comment>
<feature type="compositionally biased region" description="Low complexity" evidence="9">
    <location>
        <begin position="8"/>
        <end position="53"/>
    </location>
</feature>
<keyword evidence="12" id="KW-1185">Reference proteome</keyword>
<sequence length="743" mass="81717">MLEDHNNRSSLLSDNSQLSSNLASETESSVSTVSTSCSSQSCSPGSTSRPSSVVVAGPSCFKLSLDHFAHLADSTDPDFVDTSRQPHDLLHLESQPSTDKLRSEPDHCLDQGYSSQNEQLFLDEDSGYSVPKHSLEEYRQKSDSRSNPPSQLSQPSPFVENIPNQQCRKDSISESNSDQILDSNLDHLVDQGFIEENKSLLQGHKNENLQVHTESTPSPHFLNLPPHHTSDLSQQVAWISSQSDQNIKSLYQQQLSRHQHLQLQQLLQFPAASSWSYQHSEQHQQLLERSIQATATGLNNSITVLESQNQQRNHQQTHNPPLSQNQNTTMSSPKSTTEDQSELSSAQRTPPLSRSSNALADNSVFESMSMISPAFTPVPADFSPASSLYASQLDLAEAVEKAAIATGTASSSQIDPNAAIKAERAPDQTIKQKASLKEILANESALSTAQTSTTLAPGLTTDNTSVPPHVRKASAAGLVERSLDDVLPEVICESRARIPTTSGTEIFLHLYRNNIDNKEHLAIVFGQDIHSKTLFAARPGETEQDRMTRGAYVGRLFPGRQRSDEGELATPKSERSHKDTLVRIHSECYTGETAWSARCDCGEQLDEAARLMAKEGYGVIVYLRQEGRGIGLGEKLKAYNLQDLGADTVTANLMLRHPADARSFSLATAILLDLGLDHIRLLTNNPDKIVAVEGKQKQITVTERVPMIPLSWQNKGGFKSPEVDKYLQTKVQRMGHLLNLSTI</sequence>
<dbReference type="NCBIfam" id="TIGR00505">
    <property type="entry name" value="ribA"/>
    <property type="match status" value="1"/>
</dbReference>